<sequence>MIEESSRRVCALVCALLIAGAAAASSSSEQEAVSLPRSVKTCKHNTPDYSSCLRLAIQESWMTFIKGIPEIGLPPLDPLTVDRMETDFSEGEVSGKFVLHDVQTYGMANTNFLAVRPQHTGDRISLEMDITIPKVFIDGDYKIDGVVGPYKIGGKGYFNVSVDGVSATWGLEGRVENDRWIIEHFRLYPEIENLKVYFTDLFNGNEDLNKLALRFANQYWQVLYKSMLPAVMEHWDVNLTDFVNRLIFSKISASKYFP</sequence>
<keyword evidence="2" id="KW-1185">Reference proteome</keyword>
<name>A0ACC2NRB7_9HYME</name>
<dbReference type="Proteomes" id="UP001239111">
    <property type="component" value="Chromosome 3"/>
</dbReference>
<reference evidence="1" key="1">
    <citation type="submission" date="2023-04" db="EMBL/GenBank/DDBJ databases">
        <title>A chromosome-level genome assembly of the parasitoid wasp Eretmocerus hayati.</title>
        <authorList>
            <person name="Zhong Y."/>
            <person name="Liu S."/>
            <person name="Liu Y."/>
        </authorList>
    </citation>
    <scope>NUCLEOTIDE SEQUENCE</scope>
    <source>
        <strain evidence="1">ZJU_SS_LIU_2023</strain>
    </source>
</reference>
<evidence type="ECO:0000313" key="2">
    <source>
        <dbReference type="Proteomes" id="UP001239111"/>
    </source>
</evidence>
<proteinExistence type="predicted"/>
<evidence type="ECO:0000313" key="1">
    <source>
        <dbReference type="EMBL" id="KAJ8673657.1"/>
    </source>
</evidence>
<accession>A0ACC2NRB7</accession>
<protein>
    <submittedName>
        <fullName evidence="1">Uncharacterized protein</fullName>
    </submittedName>
</protein>
<dbReference type="EMBL" id="CM056743">
    <property type="protein sequence ID" value="KAJ8673657.1"/>
    <property type="molecule type" value="Genomic_DNA"/>
</dbReference>
<organism evidence="1 2">
    <name type="scientific">Eretmocerus hayati</name>
    <dbReference type="NCBI Taxonomy" id="131215"/>
    <lineage>
        <taxon>Eukaryota</taxon>
        <taxon>Metazoa</taxon>
        <taxon>Ecdysozoa</taxon>
        <taxon>Arthropoda</taxon>
        <taxon>Hexapoda</taxon>
        <taxon>Insecta</taxon>
        <taxon>Pterygota</taxon>
        <taxon>Neoptera</taxon>
        <taxon>Endopterygota</taxon>
        <taxon>Hymenoptera</taxon>
        <taxon>Apocrita</taxon>
        <taxon>Proctotrupomorpha</taxon>
        <taxon>Chalcidoidea</taxon>
        <taxon>Aphelinidae</taxon>
        <taxon>Aphelininae</taxon>
        <taxon>Eretmocerus</taxon>
    </lineage>
</organism>
<gene>
    <name evidence="1" type="ORF">QAD02_004919</name>
</gene>
<comment type="caution">
    <text evidence="1">The sequence shown here is derived from an EMBL/GenBank/DDBJ whole genome shotgun (WGS) entry which is preliminary data.</text>
</comment>